<reference evidence="1 2" key="1">
    <citation type="journal article" date="2014" name="Int. J. Syst. Evol. Microbiol.">
        <title>Phaeodactylibacter xiamenensis gen. nov., sp. nov., a member of the family Saprospiraceae isolated from the marine alga Phaeodactylum tricornutum.</title>
        <authorList>
            <person name="Chen Z.Jr."/>
            <person name="Lei X."/>
            <person name="Lai Q."/>
            <person name="Li Y."/>
            <person name="Zhang B."/>
            <person name="Zhang J."/>
            <person name="Zhang H."/>
            <person name="Yang L."/>
            <person name="Zheng W."/>
            <person name="Tian Y."/>
            <person name="Yu Z."/>
            <person name="Xu H.Jr."/>
            <person name="Zheng T."/>
        </authorList>
    </citation>
    <scope>NUCLEOTIDE SEQUENCE [LARGE SCALE GENOMIC DNA]</scope>
    <source>
        <strain evidence="1 2">KD52</strain>
    </source>
</reference>
<name>A0A098SAX4_9BACT</name>
<evidence type="ECO:0000313" key="2">
    <source>
        <dbReference type="Proteomes" id="UP000029736"/>
    </source>
</evidence>
<organism evidence="1 2">
    <name type="scientific">Phaeodactylibacter xiamenensis</name>
    <dbReference type="NCBI Taxonomy" id="1524460"/>
    <lineage>
        <taxon>Bacteria</taxon>
        <taxon>Pseudomonadati</taxon>
        <taxon>Bacteroidota</taxon>
        <taxon>Saprospiria</taxon>
        <taxon>Saprospirales</taxon>
        <taxon>Haliscomenobacteraceae</taxon>
        <taxon>Phaeodactylibacter</taxon>
    </lineage>
</organism>
<evidence type="ECO:0000313" key="1">
    <source>
        <dbReference type="EMBL" id="KGE88783.1"/>
    </source>
</evidence>
<protein>
    <recommendedName>
        <fullName evidence="3">Arabinogalactan endo-beta-1,4-galactanase</fullName>
    </recommendedName>
</protein>
<dbReference type="InterPro" id="IPR017853">
    <property type="entry name" value="GH"/>
</dbReference>
<evidence type="ECO:0008006" key="3">
    <source>
        <dbReference type="Google" id="ProtNLM"/>
    </source>
</evidence>
<dbReference type="Proteomes" id="UP000029736">
    <property type="component" value="Unassembled WGS sequence"/>
</dbReference>
<keyword evidence="2" id="KW-1185">Reference proteome</keyword>
<sequence length="362" mass="40149">MLMLISAGYKEDRQTAPASTSAEVLPLLAPGQHLGMITGFNPSQPAATADSTEARRAEARAAGMTVGRVQIDWPELEPAEGQYDEAALRDQLRELSEKGLQPFLTLPAYDSDGPVLPAYLAGKNIDDPELISRFKALMDWVIPMLKSEGGWGITIANEPDNFFAESPDLAARIYTFLAETRQHIHEQSPEMAVTVTLNIGNMAASRTEMELLRTGMDVVCFNLYGSGLFPIDQPYTAAEIQAEMDAVLDFAEGKSVIFQEIGMHSNTDLLNSSEDIQAAFFDTFFARMQQEPMIRAAFIFQLVDWSPEAIAVFNTIFEEDVPQSFIDQYSAVLGSIGLIRYEDGQQKAAWGRVLYWLEVLRE</sequence>
<proteinExistence type="predicted"/>
<dbReference type="EMBL" id="JPOS01000016">
    <property type="protein sequence ID" value="KGE88783.1"/>
    <property type="molecule type" value="Genomic_DNA"/>
</dbReference>
<dbReference type="Gene3D" id="3.20.20.80">
    <property type="entry name" value="Glycosidases"/>
    <property type="match status" value="1"/>
</dbReference>
<accession>A0A098SAX4</accession>
<gene>
    <name evidence="1" type="ORF">IX84_06470</name>
</gene>
<dbReference type="AlphaFoldDB" id="A0A098SAX4"/>
<comment type="caution">
    <text evidence="1">The sequence shown here is derived from an EMBL/GenBank/DDBJ whole genome shotgun (WGS) entry which is preliminary data.</text>
</comment>
<dbReference type="SUPFAM" id="SSF51445">
    <property type="entry name" value="(Trans)glycosidases"/>
    <property type="match status" value="1"/>
</dbReference>